<dbReference type="GO" id="GO:0005634">
    <property type="term" value="C:nucleus"/>
    <property type="evidence" value="ECO:0007669"/>
    <property type="project" value="UniProtKB-SubCell"/>
</dbReference>
<feature type="domain" description="Mediator complex subunit Med16 N-terminal" evidence="10">
    <location>
        <begin position="174"/>
        <end position="380"/>
    </location>
</feature>
<comment type="subunit">
    <text evidence="9">Component of the Mediator complex.</text>
</comment>
<sequence length="401" mass="44667">MRGFYQVRHADPRVNEADSTRRACGGGVYVIGGDAEPEVVQWRPKCIKCVRIRFSMELLYSVDYRSLPKTSDFLLEEKTVCSLSCQNILAFSRLSNASKDGCPFEVVHEVCVFDLDRPWEEFQVTTSPVPVVYMRWDPSGTRLLVVNAEGTFTVWIMQDHLINRWEEFGSTSLPGEEVLVLAWLHSGIQVLFNPDKRDVVAYNEKFQRSKFNPTVTLFGNKPMEGWMGVTSTGMVTVGLLQDSGVPAKRKLITAKQCLAPGYLRFTQADIAFMATGEVMVAASEGTVAAAVQCFIVTVEVENNACVINSSAGASFFLKSLTDYSNRDNQVLHVSKICFLNRENSDVLLVCCAGPGHSSVEVWHLLEQTMPLHRVFQSAASPEAACKMPKWMHKASIVTMLI</sequence>
<evidence type="ECO:0000256" key="5">
    <source>
        <dbReference type="ARBA" id="ARBA00023159"/>
    </source>
</evidence>
<evidence type="ECO:0000256" key="3">
    <source>
        <dbReference type="ARBA" id="ARBA00019614"/>
    </source>
</evidence>
<dbReference type="InterPro" id="IPR048338">
    <property type="entry name" value="Mediator_Med16"/>
</dbReference>
<dbReference type="InterPro" id="IPR021665">
    <property type="entry name" value="Mediator_Med16_N"/>
</dbReference>
<gene>
    <name evidence="9" type="primary">MED16</name>
    <name evidence="11" type="ORF">BaRGS_00012166</name>
</gene>
<dbReference type="Proteomes" id="UP001519460">
    <property type="component" value="Unassembled WGS sequence"/>
</dbReference>
<evidence type="ECO:0000313" key="11">
    <source>
        <dbReference type="EMBL" id="KAK7496514.1"/>
    </source>
</evidence>
<organism evidence="11 12">
    <name type="scientific">Batillaria attramentaria</name>
    <dbReference type="NCBI Taxonomy" id="370345"/>
    <lineage>
        <taxon>Eukaryota</taxon>
        <taxon>Metazoa</taxon>
        <taxon>Spiralia</taxon>
        <taxon>Lophotrochozoa</taxon>
        <taxon>Mollusca</taxon>
        <taxon>Gastropoda</taxon>
        <taxon>Caenogastropoda</taxon>
        <taxon>Sorbeoconcha</taxon>
        <taxon>Cerithioidea</taxon>
        <taxon>Batillariidae</taxon>
        <taxon>Batillaria</taxon>
    </lineage>
</organism>
<keyword evidence="7 9" id="KW-0539">Nucleus</keyword>
<evidence type="ECO:0000256" key="6">
    <source>
        <dbReference type="ARBA" id="ARBA00023163"/>
    </source>
</evidence>
<proteinExistence type="inferred from homology"/>
<dbReference type="PANTHER" id="PTHR13224:SF6">
    <property type="entry name" value="MEDIATOR OF RNA POLYMERASE II TRANSCRIPTION SUBUNIT 16"/>
    <property type="match status" value="1"/>
</dbReference>
<evidence type="ECO:0000256" key="1">
    <source>
        <dbReference type="ARBA" id="ARBA00004123"/>
    </source>
</evidence>
<comment type="caution">
    <text evidence="11">The sequence shown here is derived from an EMBL/GenBank/DDBJ whole genome shotgun (WGS) entry which is preliminary data.</text>
</comment>
<evidence type="ECO:0000259" key="10">
    <source>
        <dbReference type="Pfam" id="PF11635"/>
    </source>
</evidence>
<evidence type="ECO:0000313" key="12">
    <source>
        <dbReference type="Proteomes" id="UP001519460"/>
    </source>
</evidence>
<evidence type="ECO:0000256" key="7">
    <source>
        <dbReference type="ARBA" id="ARBA00023242"/>
    </source>
</evidence>
<keyword evidence="4 9" id="KW-0805">Transcription regulation</keyword>
<evidence type="ECO:0000256" key="4">
    <source>
        <dbReference type="ARBA" id="ARBA00023015"/>
    </source>
</evidence>
<evidence type="ECO:0000256" key="2">
    <source>
        <dbReference type="ARBA" id="ARBA00006543"/>
    </source>
</evidence>
<keyword evidence="6 9" id="KW-0804">Transcription</keyword>
<comment type="function">
    <text evidence="9">Component of the Mediator complex, a coactivator involved in the regulated transcription of nearly all RNA polymerase II-dependent genes. Mediator functions as a bridge to convey information from gene-specific regulatory proteins to the basal RNA polymerase II transcription machinery. Mediator is recruited to promoters by direct interactions with regulatory proteins and serves as a scaffold for the assembly of a functional preinitiation complex with RNA polymerase II and the general transcription factors.</text>
</comment>
<keyword evidence="5 9" id="KW-0010">Activator</keyword>
<dbReference type="EMBL" id="JACVVK020000066">
    <property type="protein sequence ID" value="KAK7496514.1"/>
    <property type="molecule type" value="Genomic_DNA"/>
</dbReference>
<dbReference type="AlphaFoldDB" id="A0ABD0LAP1"/>
<comment type="subcellular location">
    <subcellularLocation>
        <location evidence="1 9">Nucleus</location>
    </subcellularLocation>
</comment>
<dbReference type="PANTHER" id="PTHR13224">
    <property type="entry name" value="THYROID HORMONE RECEPTOR-ASSOCIATED PROTEIN-RELATED"/>
    <property type="match status" value="1"/>
</dbReference>
<evidence type="ECO:0000256" key="8">
    <source>
        <dbReference type="ARBA" id="ARBA00032015"/>
    </source>
</evidence>
<name>A0ABD0LAP1_9CAEN</name>
<keyword evidence="12" id="KW-1185">Reference proteome</keyword>
<dbReference type="Pfam" id="PF11635">
    <property type="entry name" value="Med16_N"/>
    <property type="match status" value="1"/>
</dbReference>
<dbReference type="SUPFAM" id="SSF82171">
    <property type="entry name" value="DPP6 N-terminal domain-like"/>
    <property type="match status" value="1"/>
</dbReference>
<reference evidence="11 12" key="1">
    <citation type="journal article" date="2023" name="Sci. Data">
        <title>Genome assembly of the Korean intertidal mud-creeper Batillaria attramentaria.</title>
        <authorList>
            <person name="Patra A.K."/>
            <person name="Ho P.T."/>
            <person name="Jun S."/>
            <person name="Lee S.J."/>
            <person name="Kim Y."/>
            <person name="Won Y.J."/>
        </authorList>
    </citation>
    <scope>NUCLEOTIDE SEQUENCE [LARGE SCALE GENOMIC DNA]</scope>
    <source>
        <strain evidence="11">Wonlab-2016</strain>
    </source>
</reference>
<accession>A0ABD0LAP1</accession>
<protein>
    <recommendedName>
        <fullName evidence="3 9">Mediator of RNA polymerase II transcription subunit 16</fullName>
    </recommendedName>
    <alternativeName>
        <fullName evidence="8 9">Mediator complex subunit 16</fullName>
    </alternativeName>
</protein>
<evidence type="ECO:0000256" key="9">
    <source>
        <dbReference type="RuleBase" id="RU364149"/>
    </source>
</evidence>
<comment type="similarity">
    <text evidence="2 9">Belongs to the Mediator complex subunit 16 family.</text>
</comment>